<evidence type="ECO:0000313" key="10">
    <source>
        <dbReference type="Proteomes" id="UP001408356"/>
    </source>
</evidence>
<evidence type="ECO:0000259" key="8">
    <source>
        <dbReference type="PROSITE" id="PS50850"/>
    </source>
</evidence>
<dbReference type="PRINTS" id="PR01036">
    <property type="entry name" value="TCRTETB"/>
</dbReference>
<evidence type="ECO:0000256" key="1">
    <source>
        <dbReference type="ARBA" id="ARBA00004141"/>
    </source>
</evidence>
<feature type="transmembrane region" description="Helical" evidence="7">
    <location>
        <begin position="223"/>
        <end position="245"/>
    </location>
</feature>
<reference evidence="9 10" key="1">
    <citation type="journal article" date="2024" name="J. Plant Pathol.">
        <title>Sequence and assembly of the genome of Seiridium unicorne, isolate CBS 538.82, causal agent of cypress canker disease.</title>
        <authorList>
            <person name="Scali E."/>
            <person name="Rocca G.D."/>
            <person name="Danti R."/>
            <person name="Garbelotto M."/>
            <person name="Barberini S."/>
            <person name="Baroncelli R."/>
            <person name="Emiliani G."/>
        </authorList>
    </citation>
    <scope>NUCLEOTIDE SEQUENCE [LARGE SCALE GENOMIC DNA]</scope>
    <source>
        <strain evidence="9 10">BM-138-508</strain>
    </source>
</reference>
<keyword evidence="4 7" id="KW-1133">Transmembrane helix</keyword>
<dbReference type="Gene3D" id="1.20.1250.20">
    <property type="entry name" value="MFS general substrate transporter like domains"/>
    <property type="match status" value="1"/>
</dbReference>
<evidence type="ECO:0000256" key="7">
    <source>
        <dbReference type="SAM" id="Phobius"/>
    </source>
</evidence>
<dbReference type="SUPFAM" id="SSF103473">
    <property type="entry name" value="MFS general substrate transporter"/>
    <property type="match status" value="1"/>
</dbReference>
<comment type="subcellular location">
    <subcellularLocation>
        <location evidence="1">Membrane</location>
        <topology evidence="1">Multi-pass membrane protein</topology>
    </subcellularLocation>
</comment>
<feature type="transmembrane region" description="Helical" evidence="7">
    <location>
        <begin position="165"/>
        <end position="184"/>
    </location>
</feature>
<comment type="similarity">
    <text evidence="2">Belongs to the major facilitator superfamily. TCR/Tet family.</text>
</comment>
<keyword evidence="10" id="KW-1185">Reference proteome</keyword>
<evidence type="ECO:0000256" key="2">
    <source>
        <dbReference type="ARBA" id="ARBA00007520"/>
    </source>
</evidence>
<evidence type="ECO:0000256" key="5">
    <source>
        <dbReference type="ARBA" id="ARBA00023136"/>
    </source>
</evidence>
<feature type="transmembrane region" description="Helical" evidence="7">
    <location>
        <begin position="568"/>
        <end position="585"/>
    </location>
</feature>
<dbReference type="PROSITE" id="PS50850">
    <property type="entry name" value="MFS"/>
    <property type="match status" value="1"/>
</dbReference>
<keyword evidence="3 7" id="KW-0812">Transmembrane</keyword>
<dbReference type="Pfam" id="PF07690">
    <property type="entry name" value="MFS_1"/>
    <property type="match status" value="1"/>
</dbReference>
<feature type="transmembrane region" description="Helical" evidence="7">
    <location>
        <begin position="101"/>
        <end position="126"/>
    </location>
</feature>
<dbReference type="CDD" id="cd17502">
    <property type="entry name" value="MFS_Azr1_MDR_like"/>
    <property type="match status" value="1"/>
</dbReference>
<feature type="transmembrane region" description="Helical" evidence="7">
    <location>
        <begin position="317"/>
        <end position="339"/>
    </location>
</feature>
<feature type="transmembrane region" description="Helical" evidence="7">
    <location>
        <begin position="190"/>
        <end position="211"/>
    </location>
</feature>
<proteinExistence type="inferred from homology"/>
<feature type="transmembrane region" description="Helical" evidence="7">
    <location>
        <begin position="450"/>
        <end position="474"/>
    </location>
</feature>
<feature type="transmembrane region" description="Helical" evidence="7">
    <location>
        <begin position="360"/>
        <end position="379"/>
    </location>
</feature>
<dbReference type="InterPro" id="IPR020846">
    <property type="entry name" value="MFS_dom"/>
</dbReference>
<feature type="transmembrane region" description="Helical" evidence="7">
    <location>
        <begin position="288"/>
        <end position="311"/>
    </location>
</feature>
<name>A0ABR2VAP1_9PEZI</name>
<feature type="transmembrane region" description="Helical" evidence="7">
    <location>
        <begin position="426"/>
        <end position="444"/>
    </location>
</feature>
<dbReference type="Proteomes" id="UP001408356">
    <property type="component" value="Unassembled WGS sequence"/>
</dbReference>
<dbReference type="InterPro" id="IPR036259">
    <property type="entry name" value="MFS_trans_sf"/>
</dbReference>
<feature type="region of interest" description="Disordered" evidence="6">
    <location>
        <begin position="1"/>
        <end position="40"/>
    </location>
</feature>
<organism evidence="9 10">
    <name type="scientific">Seiridium unicorne</name>
    <dbReference type="NCBI Taxonomy" id="138068"/>
    <lineage>
        <taxon>Eukaryota</taxon>
        <taxon>Fungi</taxon>
        <taxon>Dikarya</taxon>
        <taxon>Ascomycota</taxon>
        <taxon>Pezizomycotina</taxon>
        <taxon>Sordariomycetes</taxon>
        <taxon>Xylariomycetidae</taxon>
        <taxon>Amphisphaeriales</taxon>
        <taxon>Sporocadaceae</taxon>
        <taxon>Seiridium</taxon>
    </lineage>
</organism>
<protein>
    <submittedName>
        <fullName evidence="9">MFS transporter</fullName>
    </submittedName>
</protein>
<gene>
    <name evidence="9" type="ORF">SUNI508_13863</name>
</gene>
<dbReference type="InterPro" id="IPR011701">
    <property type="entry name" value="MFS"/>
</dbReference>
<feature type="region of interest" description="Disordered" evidence="6">
    <location>
        <begin position="52"/>
        <end position="89"/>
    </location>
</feature>
<evidence type="ECO:0000256" key="4">
    <source>
        <dbReference type="ARBA" id="ARBA00022989"/>
    </source>
</evidence>
<dbReference type="EMBL" id="JARVKF010000053">
    <property type="protein sequence ID" value="KAK9423980.1"/>
    <property type="molecule type" value="Genomic_DNA"/>
</dbReference>
<evidence type="ECO:0000256" key="3">
    <source>
        <dbReference type="ARBA" id="ARBA00022692"/>
    </source>
</evidence>
<dbReference type="PANTHER" id="PTHR23501:SF102">
    <property type="entry name" value="DRUG TRANSPORTER, PUTATIVE (AFU_ORTHOLOGUE AFUA_3G08530)-RELATED"/>
    <property type="match status" value="1"/>
</dbReference>
<dbReference type="PANTHER" id="PTHR23501">
    <property type="entry name" value="MAJOR FACILITATOR SUPERFAMILY"/>
    <property type="match status" value="1"/>
</dbReference>
<feature type="transmembrane region" description="Helical" evidence="7">
    <location>
        <begin position="257"/>
        <end position="276"/>
    </location>
</feature>
<comment type="caution">
    <text evidence="9">The sequence shown here is derived from an EMBL/GenBank/DDBJ whole genome shotgun (WGS) entry which is preliminary data.</text>
</comment>
<dbReference type="Gene3D" id="1.20.1720.10">
    <property type="entry name" value="Multidrug resistance protein D"/>
    <property type="match status" value="1"/>
</dbReference>
<accession>A0ABR2VAP1</accession>
<evidence type="ECO:0000256" key="6">
    <source>
        <dbReference type="SAM" id="MobiDB-lite"/>
    </source>
</evidence>
<keyword evidence="5 7" id="KW-0472">Membrane</keyword>
<feature type="transmembrane region" description="Helical" evidence="7">
    <location>
        <begin position="399"/>
        <end position="417"/>
    </location>
</feature>
<feature type="transmembrane region" description="Helical" evidence="7">
    <location>
        <begin position="486"/>
        <end position="510"/>
    </location>
</feature>
<feature type="transmembrane region" description="Helical" evidence="7">
    <location>
        <begin position="132"/>
        <end position="153"/>
    </location>
</feature>
<sequence length="639" mass="67691">MSPSALSLVYPVSDGDGAARDQVSRPSPKAPPRTGGHGRDIIDAVIDDTSATGNLEPVAPTHSCLTEGAAPPLPQSPSHDHGPARSGSAAKLARAKTTLTMVSLCLSVLLSALDMTIVVTAVPAIVASLRSVTGYIWVGSAFTLGLTAVTPIWGSMADIWGRKPVILSALAIFLAASVICAVAPQMDALIVGRAIQGVGAAGMSVMVNTIICDMFSLRERGLYLAITSMVWAIGSAIGPILGGVFTTRLDWRWCFWFNLPIGGVVFIALFFFLSVPSANTPLIAGLKTIDWTGSLLCMGGALMVLLGLDFGDVTHPWLSPTVICLLLFGVLVIGLFVVNEWKLAVNPIIPLRLLSSRSQAAAYSVFAVNSYIFIGITYYLPLYSQSVLGVDALTSGLHILPLIVSCSLSAAGAGIYIQQTGKYRPIMYAAQVLLTLGVGLLINLEFEENLAKLFVFEILTGIGVGLNIEAPVIAAQAATTVRDTAAVVATMSFLRSIATGISVVVGGVMFQNQMNAENADLANIIGQKVWEQFNGGNATANVELISSLAPDQQVMVKHAYFRALRSVWIMYVAFAGIAFVLNIFVSAHSLSHERKDAVLGSRRDQLDFPGGQGHRVVDSVELTTIGANDHTQELKNRGR</sequence>
<feature type="domain" description="Major facilitator superfamily (MFS) profile" evidence="8">
    <location>
        <begin position="100"/>
        <end position="590"/>
    </location>
</feature>
<evidence type="ECO:0000313" key="9">
    <source>
        <dbReference type="EMBL" id="KAK9423980.1"/>
    </source>
</evidence>